<dbReference type="Gene3D" id="3.40.30.10">
    <property type="entry name" value="Glutaredoxin"/>
    <property type="match status" value="1"/>
</dbReference>
<dbReference type="SUPFAM" id="SSF52833">
    <property type="entry name" value="Thioredoxin-like"/>
    <property type="match status" value="1"/>
</dbReference>
<dbReference type="GO" id="GO:0005783">
    <property type="term" value="C:endoplasmic reticulum"/>
    <property type="evidence" value="ECO:0007669"/>
    <property type="project" value="TreeGrafter"/>
</dbReference>
<dbReference type="Proteomes" id="UP000591131">
    <property type="component" value="Unassembled WGS sequence"/>
</dbReference>
<proteinExistence type="predicted"/>
<gene>
    <name evidence="6" type="ORF">FOL47_009857</name>
</gene>
<dbReference type="InterPro" id="IPR036249">
    <property type="entry name" value="Thioredoxin-like_sf"/>
</dbReference>
<name>A0A7J6L639_PERCH</name>
<dbReference type="EMBL" id="JAAPAO010000716">
    <property type="protein sequence ID" value="KAF4654643.1"/>
    <property type="molecule type" value="Genomic_DNA"/>
</dbReference>
<comment type="subcellular location">
    <subcellularLocation>
        <location evidence="1">Endoplasmic reticulum</location>
    </subcellularLocation>
</comment>
<feature type="compositionally biased region" description="Basic and acidic residues" evidence="4">
    <location>
        <begin position="347"/>
        <end position="375"/>
    </location>
</feature>
<dbReference type="SUPFAM" id="SSF54236">
    <property type="entry name" value="Ubiquitin-like"/>
    <property type="match status" value="1"/>
</dbReference>
<keyword evidence="3" id="KW-0175">Coiled coil</keyword>
<dbReference type="InterPro" id="IPR049483">
    <property type="entry name" value="FAF1_2-like_UAS"/>
</dbReference>
<sequence length="631" mass="71120">MAPAANDHDAAVAQVAEIANVSVERARQLLEVCDYDVERAVTLHLANNDEQAAASSSMMPPASSSSTSAQPREYAPTRRVVAPRPATPPPQNSSLTTPLLGEGEAAEPDRDRQQQQPWWRSVLSAVTSFFTKCFGFLGACFKGIWGFFTAGFGGSTVYDFNQWLERDAVGAHPHPRFFSGTFTQALSDAERSTKFLFVYLHNSGPHYTEETDKFKSDILQGDSTIRELLDENFILWGVDCGTAQGYSLAYRVMRARTFPYLCALMPKTPGSSTTGLQTAVEPDSELRVSGVLQGDDACSVEKVTALLLKCLEDQNEMRSRAEAVRLQQQMDRELREQQDQEYQEALAQDREAERNRREAEERSKKEAEEEFERGKRVQRRRENARRRVEEMEQPAAGQTAAHIVLKMPSGKRFDRKFVADATVQDLYQWADVCVDDAIRDQEPDDEEEDSLEYFELSTAFPVTKLRGQKERTLKDVGLVPNAVVMIAPIDPEEDPQLDERFARQLCSSSLPRLSFRSGPAALAKALFDKYTNVDIMIATPLDPRGMRTSELKKRLRNLPGFEDDLTFTDTYRQDILSEWQQLTDNKHDTDFHMPGKEKAGPLTFHREADPVNKDGKDLYDSHGRIDFKGGC</sequence>
<dbReference type="SUPFAM" id="SSF46934">
    <property type="entry name" value="UBA-like"/>
    <property type="match status" value="1"/>
</dbReference>
<dbReference type="InterPro" id="IPR029071">
    <property type="entry name" value="Ubiquitin-like_domsf"/>
</dbReference>
<feature type="region of interest" description="Disordered" evidence="4">
    <location>
        <begin position="52"/>
        <end position="116"/>
    </location>
</feature>
<dbReference type="Pfam" id="PF21021">
    <property type="entry name" value="FAF1"/>
    <property type="match status" value="1"/>
</dbReference>
<evidence type="ECO:0000256" key="2">
    <source>
        <dbReference type="ARBA" id="ARBA00022824"/>
    </source>
</evidence>
<dbReference type="OrthoDB" id="1026733at2759"/>
<feature type="region of interest" description="Disordered" evidence="4">
    <location>
        <begin position="332"/>
        <end position="396"/>
    </location>
</feature>
<feature type="compositionally biased region" description="Low complexity" evidence="4">
    <location>
        <begin position="52"/>
        <end position="69"/>
    </location>
</feature>
<dbReference type="SMART" id="SM00166">
    <property type="entry name" value="UBX"/>
    <property type="match status" value="1"/>
</dbReference>
<dbReference type="InterPro" id="IPR001012">
    <property type="entry name" value="UBX_dom"/>
</dbReference>
<dbReference type="InterPro" id="IPR050730">
    <property type="entry name" value="UBX_domain-protein"/>
</dbReference>
<reference evidence="6 7" key="1">
    <citation type="submission" date="2020-04" db="EMBL/GenBank/DDBJ databases">
        <title>Perkinsus chesapeaki whole genome sequence.</title>
        <authorList>
            <person name="Bogema D.R."/>
        </authorList>
    </citation>
    <scope>NUCLEOTIDE SEQUENCE [LARGE SCALE GENOMIC DNA]</scope>
    <source>
        <strain evidence="6">ATCC PRA-425</strain>
    </source>
</reference>
<dbReference type="PANTHER" id="PTHR23322:SF1">
    <property type="entry name" value="FAS-ASSOCIATED FACTOR 2"/>
    <property type="match status" value="1"/>
</dbReference>
<evidence type="ECO:0000313" key="7">
    <source>
        <dbReference type="Proteomes" id="UP000591131"/>
    </source>
</evidence>
<feature type="domain" description="UBX" evidence="5">
    <location>
        <begin position="396"/>
        <end position="486"/>
    </location>
</feature>
<comment type="caution">
    <text evidence="6">The sequence shown here is derived from an EMBL/GenBank/DDBJ whole genome shotgun (WGS) entry which is preliminary data.</text>
</comment>
<dbReference type="CDD" id="cd01767">
    <property type="entry name" value="UBX"/>
    <property type="match status" value="1"/>
</dbReference>
<dbReference type="Gene3D" id="3.10.20.90">
    <property type="entry name" value="Phosphatidylinositol 3-kinase Catalytic Subunit, Chain A, domain 1"/>
    <property type="match status" value="1"/>
</dbReference>
<evidence type="ECO:0000256" key="3">
    <source>
        <dbReference type="ARBA" id="ARBA00023054"/>
    </source>
</evidence>
<protein>
    <recommendedName>
        <fullName evidence="5">UBX domain-containing protein</fullName>
    </recommendedName>
</protein>
<dbReference type="InterPro" id="IPR009060">
    <property type="entry name" value="UBA-like_sf"/>
</dbReference>
<organism evidence="6 7">
    <name type="scientific">Perkinsus chesapeaki</name>
    <name type="common">Clam parasite</name>
    <name type="synonym">Perkinsus andrewsi</name>
    <dbReference type="NCBI Taxonomy" id="330153"/>
    <lineage>
        <taxon>Eukaryota</taxon>
        <taxon>Sar</taxon>
        <taxon>Alveolata</taxon>
        <taxon>Perkinsozoa</taxon>
        <taxon>Perkinsea</taxon>
        <taxon>Perkinsida</taxon>
        <taxon>Perkinsidae</taxon>
        <taxon>Perkinsus</taxon>
    </lineage>
</organism>
<evidence type="ECO:0000256" key="4">
    <source>
        <dbReference type="SAM" id="MobiDB-lite"/>
    </source>
</evidence>
<dbReference type="SMART" id="SM00594">
    <property type="entry name" value="UAS"/>
    <property type="match status" value="1"/>
</dbReference>
<evidence type="ECO:0000313" key="6">
    <source>
        <dbReference type="EMBL" id="KAF4654643.1"/>
    </source>
</evidence>
<dbReference type="GO" id="GO:0043130">
    <property type="term" value="F:ubiquitin binding"/>
    <property type="evidence" value="ECO:0007669"/>
    <property type="project" value="TreeGrafter"/>
</dbReference>
<dbReference type="InterPro" id="IPR006577">
    <property type="entry name" value="UAS"/>
</dbReference>
<evidence type="ECO:0000256" key="1">
    <source>
        <dbReference type="ARBA" id="ARBA00004240"/>
    </source>
</evidence>
<dbReference type="PANTHER" id="PTHR23322">
    <property type="entry name" value="FAS-ASSOCIATED PROTEIN"/>
    <property type="match status" value="1"/>
</dbReference>
<evidence type="ECO:0000259" key="5">
    <source>
        <dbReference type="PROSITE" id="PS50033"/>
    </source>
</evidence>
<dbReference type="PROSITE" id="PS50033">
    <property type="entry name" value="UBX"/>
    <property type="match status" value="1"/>
</dbReference>
<dbReference type="Pfam" id="PF14555">
    <property type="entry name" value="UBA_4"/>
    <property type="match status" value="1"/>
</dbReference>
<dbReference type="Pfam" id="PF00789">
    <property type="entry name" value="UBX"/>
    <property type="match status" value="1"/>
</dbReference>
<accession>A0A7J6L639</accession>
<dbReference type="Gene3D" id="1.10.8.10">
    <property type="entry name" value="DNA helicase RuvA subunit, C-terminal domain"/>
    <property type="match status" value="1"/>
</dbReference>
<keyword evidence="2" id="KW-0256">Endoplasmic reticulum</keyword>
<dbReference type="AlphaFoldDB" id="A0A7J6L639"/>
<keyword evidence="7" id="KW-1185">Reference proteome</keyword>
<dbReference type="GO" id="GO:0036503">
    <property type="term" value="P:ERAD pathway"/>
    <property type="evidence" value="ECO:0007669"/>
    <property type="project" value="TreeGrafter"/>
</dbReference>